<dbReference type="RefSeq" id="WP_324266196.1">
    <property type="nucleotide sequence ID" value="NZ_JAWLNX010000009.1"/>
</dbReference>
<proteinExistence type="predicted"/>
<name>A0ABU6AB88_9PSEU</name>
<reference evidence="3 4" key="1">
    <citation type="submission" date="2023-10" db="EMBL/GenBank/DDBJ databases">
        <title>Saccharopolyspora sp. nov., isolated from mangrove soil.</title>
        <authorList>
            <person name="Lu Y."/>
            <person name="Liu W."/>
        </authorList>
    </citation>
    <scope>NUCLEOTIDE SEQUENCE [LARGE SCALE GENOMIC DNA]</scope>
    <source>
        <strain evidence="3 4">S2-29</strain>
    </source>
</reference>
<keyword evidence="2" id="KW-0812">Transmembrane</keyword>
<gene>
    <name evidence="3" type="ORF">R4I43_14770</name>
</gene>
<protein>
    <submittedName>
        <fullName evidence="3">Uncharacterized protein</fullName>
    </submittedName>
</protein>
<evidence type="ECO:0000256" key="1">
    <source>
        <dbReference type="SAM" id="MobiDB-lite"/>
    </source>
</evidence>
<feature type="transmembrane region" description="Helical" evidence="2">
    <location>
        <begin position="6"/>
        <end position="28"/>
    </location>
</feature>
<dbReference type="Proteomes" id="UP001327093">
    <property type="component" value="Unassembled WGS sequence"/>
</dbReference>
<dbReference type="EMBL" id="JAWLNX010000009">
    <property type="protein sequence ID" value="MEB3368669.1"/>
    <property type="molecule type" value="Genomic_DNA"/>
</dbReference>
<evidence type="ECO:0000256" key="2">
    <source>
        <dbReference type="SAM" id="Phobius"/>
    </source>
</evidence>
<comment type="caution">
    <text evidence="3">The sequence shown here is derived from an EMBL/GenBank/DDBJ whole genome shotgun (WGS) entry which is preliminary data.</text>
</comment>
<evidence type="ECO:0000313" key="4">
    <source>
        <dbReference type="Proteomes" id="UP001327093"/>
    </source>
</evidence>
<accession>A0ABU6AB88</accession>
<sequence length="319" mass="35708">MITWLFTQVWLWSLAAFLLGAFVTWALFVRPLRRSLKAELARPRYAEPVHVYDEPVYEEYEDTAYADEPVEHQQAPLDLLEQPRQWEAPEEQQLDEWDRKPRPWVAPEAVRSAPADTQRLPEPEPEPVPEPEPAGDNTWFRNPEIEETRAEPRPSQFPRGADEEDSGQLSGQLRSLFEPESADTQEPYTPPVGADATQVIPAVPPEQDNPADIKLVDNPDESAPLPRRTPGAGPHPGRDTKWEPPSEQPPEAPQAAPAPAKPSPTGSSGPMIKGHSASRQYHTPDSPQYDQITADVWFRTPADAEIAGFESWRSTSRGS</sequence>
<feature type="region of interest" description="Disordered" evidence="1">
    <location>
        <begin position="88"/>
        <end position="294"/>
    </location>
</feature>
<evidence type="ECO:0000313" key="3">
    <source>
        <dbReference type="EMBL" id="MEB3368669.1"/>
    </source>
</evidence>
<organism evidence="3 4">
    <name type="scientific">Saccharopolyspora mangrovi</name>
    <dbReference type="NCBI Taxonomy" id="3082379"/>
    <lineage>
        <taxon>Bacteria</taxon>
        <taxon>Bacillati</taxon>
        <taxon>Actinomycetota</taxon>
        <taxon>Actinomycetes</taxon>
        <taxon>Pseudonocardiales</taxon>
        <taxon>Pseudonocardiaceae</taxon>
        <taxon>Saccharopolyspora</taxon>
    </lineage>
</organism>
<feature type="compositionally biased region" description="Polar residues" evidence="1">
    <location>
        <begin position="277"/>
        <end position="291"/>
    </location>
</feature>
<keyword evidence="2" id="KW-1133">Transmembrane helix</keyword>
<keyword evidence="4" id="KW-1185">Reference proteome</keyword>
<keyword evidence="2" id="KW-0472">Membrane</keyword>
<feature type="compositionally biased region" description="Basic and acidic residues" evidence="1">
    <location>
        <begin position="143"/>
        <end position="152"/>
    </location>
</feature>